<accession>A0A0K2TJ73</accession>
<evidence type="ECO:0000256" key="1">
    <source>
        <dbReference type="SAM" id="SignalP"/>
    </source>
</evidence>
<protein>
    <submittedName>
        <fullName evidence="2">Uncharacterized protein</fullName>
    </submittedName>
</protein>
<reference evidence="2" key="1">
    <citation type="submission" date="2014-05" db="EMBL/GenBank/DDBJ databases">
        <authorList>
            <person name="Chronopoulou M."/>
        </authorList>
    </citation>
    <scope>NUCLEOTIDE SEQUENCE</scope>
    <source>
        <tissue evidence="2">Whole organism</tissue>
    </source>
</reference>
<keyword evidence="1" id="KW-0732">Signal</keyword>
<feature type="chain" id="PRO_5005487801" evidence="1">
    <location>
        <begin position="21"/>
        <end position="78"/>
    </location>
</feature>
<evidence type="ECO:0000313" key="2">
    <source>
        <dbReference type="EMBL" id="CDW25969.1"/>
    </source>
</evidence>
<dbReference type="AlphaFoldDB" id="A0A0K2TJ73"/>
<organism evidence="2">
    <name type="scientific">Lepeophtheirus salmonis</name>
    <name type="common">Salmon louse</name>
    <name type="synonym">Caligus salmonis</name>
    <dbReference type="NCBI Taxonomy" id="72036"/>
    <lineage>
        <taxon>Eukaryota</taxon>
        <taxon>Metazoa</taxon>
        <taxon>Ecdysozoa</taxon>
        <taxon>Arthropoda</taxon>
        <taxon>Crustacea</taxon>
        <taxon>Multicrustacea</taxon>
        <taxon>Hexanauplia</taxon>
        <taxon>Copepoda</taxon>
        <taxon>Siphonostomatoida</taxon>
        <taxon>Caligidae</taxon>
        <taxon>Lepeophtheirus</taxon>
    </lineage>
</organism>
<proteinExistence type="predicted"/>
<feature type="signal peptide" evidence="1">
    <location>
        <begin position="1"/>
        <end position="20"/>
    </location>
</feature>
<name>A0A0K2TJ73_LEPSM</name>
<sequence>SPIHQCCLLLFDCQFQTVLLFTIEGRIEGGGIARNIVLQHEPGGGIARNIVLQHEPKEYRPVYIANVPGPLDAFSPFC</sequence>
<dbReference type="EMBL" id="HACA01008608">
    <property type="protein sequence ID" value="CDW25969.1"/>
    <property type="molecule type" value="Transcribed_RNA"/>
</dbReference>
<feature type="non-terminal residue" evidence="2">
    <location>
        <position position="1"/>
    </location>
</feature>